<evidence type="ECO:0000313" key="1">
    <source>
        <dbReference type="EMBL" id="KAK2755172.1"/>
    </source>
</evidence>
<name>A0AAE0D3V2_COLKA</name>
<protein>
    <submittedName>
        <fullName evidence="1">Uncharacterized protein</fullName>
    </submittedName>
</protein>
<accession>A0AAE0D3V2</accession>
<sequence length="89" mass="9903">MRELCWHGRKEPGVSAGSLGDRRVPLQRRLNREGAAYAAGEVLGDRKPVCRISRLSESRTCIQLSSDPSYTIISSQDHLKRVHSKGTTI</sequence>
<dbReference type="Proteomes" id="UP001281614">
    <property type="component" value="Unassembled WGS sequence"/>
</dbReference>
<evidence type="ECO:0000313" key="2">
    <source>
        <dbReference type="Proteomes" id="UP001281614"/>
    </source>
</evidence>
<gene>
    <name evidence="1" type="ORF">CKAH01_01064</name>
</gene>
<keyword evidence="2" id="KW-1185">Reference proteome</keyword>
<dbReference type="AlphaFoldDB" id="A0AAE0D3V2"/>
<dbReference type="EMBL" id="VYYT01000222">
    <property type="protein sequence ID" value="KAK2755172.1"/>
    <property type="molecule type" value="Genomic_DNA"/>
</dbReference>
<comment type="caution">
    <text evidence="1">The sequence shown here is derived from an EMBL/GenBank/DDBJ whole genome shotgun (WGS) entry which is preliminary data.</text>
</comment>
<proteinExistence type="predicted"/>
<reference evidence="1" key="1">
    <citation type="submission" date="2023-02" db="EMBL/GenBank/DDBJ databases">
        <title>Colletotrichum kahawae CIFC_Que2 genome sequencing and assembly.</title>
        <authorList>
            <person name="Baroncelli R."/>
        </authorList>
    </citation>
    <scope>NUCLEOTIDE SEQUENCE</scope>
    <source>
        <strain evidence="1">CIFC_Que2</strain>
    </source>
</reference>
<organism evidence="1 2">
    <name type="scientific">Colletotrichum kahawae</name>
    <name type="common">Coffee berry disease fungus</name>
    <dbReference type="NCBI Taxonomy" id="34407"/>
    <lineage>
        <taxon>Eukaryota</taxon>
        <taxon>Fungi</taxon>
        <taxon>Dikarya</taxon>
        <taxon>Ascomycota</taxon>
        <taxon>Pezizomycotina</taxon>
        <taxon>Sordariomycetes</taxon>
        <taxon>Hypocreomycetidae</taxon>
        <taxon>Glomerellales</taxon>
        <taxon>Glomerellaceae</taxon>
        <taxon>Colletotrichum</taxon>
        <taxon>Colletotrichum gloeosporioides species complex</taxon>
    </lineage>
</organism>